<dbReference type="Proteomes" id="UP000703269">
    <property type="component" value="Unassembled WGS sequence"/>
</dbReference>
<evidence type="ECO:0000259" key="2">
    <source>
        <dbReference type="Pfam" id="PF23305"/>
    </source>
</evidence>
<accession>A0A9P3LJ01</accession>
<proteinExistence type="predicted"/>
<reference evidence="3 4" key="1">
    <citation type="submission" date="2021-08" db="EMBL/GenBank/DDBJ databases">
        <title>Draft Genome Sequence of Phanerochaete sordida strain YK-624.</title>
        <authorList>
            <person name="Mori T."/>
            <person name="Dohra H."/>
            <person name="Suzuki T."/>
            <person name="Kawagishi H."/>
            <person name="Hirai H."/>
        </authorList>
    </citation>
    <scope>NUCLEOTIDE SEQUENCE [LARGE SCALE GENOMIC DNA]</scope>
    <source>
        <strain evidence="3 4">YK-624</strain>
    </source>
</reference>
<feature type="domain" description="DUF7082" evidence="2">
    <location>
        <begin position="260"/>
        <end position="413"/>
    </location>
</feature>
<feature type="region of interest" description="Disordered" evidence="1">
    <location>
        <begin position="1"/>
        <end position="44"/>
    </location>
</feature>
<dbReference type="PANTHER" id="PTHR39463:SF1">
    <property type="entry name" value="MEDUSA"/>
    <property type="match status" value="1"/>
</dbReference>
<evidence type="ECO:0000313" key="4">
    <source>
        <dbReference type="Proteomes" id="UP000703269"/>
    </source>
</evidence>
<feature type="compositionally biased region" description="Low complexity" evidence="1">
    <location>
        <begin position="212"/>
        <end position="226"/>
    </location>
</feature>
<sequence>MTSPRPLAQSSYFLPAHPDEPGTRPLDIMPDPPTHLSDPEEYTSEGASASNCIVSPRGLFRVFRFHSLQGHGGVPISITVNFTFRPSETTYLRILVGRRALNTTVRQLPKVGVWELDAIVPRMDNDQPEPTPVAITAQALTGTNGVLDAVTVGTYTYLSTLSLHGLADRYSLESSRQHLASATLHRSQSCPTGGLSPRQQSASPSDAHALLPARARPSAARSSSSRLRAKTIASVRQSKKQALMRTRRFGPGEESPESHRAVLEILTPLETMCAGWEEDELRVGRRLVRFSRAQEGYRLKLTCDSIRQDEYAEGDSVISCIYRRDTDACYVTSVDIISLLESIVGEGFEIEEKNRIRRNLEGFRPKTVSKNRAGSESFFQQIMDFPAPKPRNIEKDVKVFEWSVLPQALEKIISKYSLYYTNDSSDPGLSSSPSPDFPIHAGSPRGLPRFPSPSTSSSDMPPEAGEDAYYLADAFGGDGSPELSYGSRPLLHSTLSYPTDSPATGSYSSLLETASLGGLSSGHSDSSHSSYNTVYRLMPPQPPFSDMSMPPSHLFHPADFHPLESRMRSSPVPYF</sequence>
<dbReference type="AlphaFoldDB" id="A0A9P3LJ01"/>
<dbReference type="InterPro" id="IPR055509">
    <property type="entry name" value="DUF7082"/>
</dbReference>
<organism evidence="3 4">
    <name type="scientific">Phanerochaete sordida</name>
    <dbReference type="NCBI Taxonomy" id="48140"/>
    <lineage>
        <taxon>Eukaryota</taxon>
        <taxon>Fungi</taxon>
        <taxon>Dikarya</taxon>
        <taxon>Basidiomycota</taxon>
        <taxon>Agaricomycotina</taxon>
        <taxon>Agaricomycetes</taxon>
        <taxon>Polyporales</taxon>
        <taxon>Phanerochaetaceae</taxon>
        <taxon>Phanerochaete</taxon>
    </lineage>
</organism>
<dbReference type="EMBL" id="BPQB01000063">
    <property type="protein sequence ID" value="GJE96718.1"/>
    <property type="molecule type" value="Genomic_DNA"/>
</dbReference>
<evidence type="ECO:0000313" key="3">
    <source>
        <dbReference type="EMBL" id="GJE96718.1"/>
    </source>
</evidence>
<feature type="compositionally biased region" description="Polar residues" evidence="1">
    <location>
        <begin position="182"/>
        <end position="204"/>
    </location>
</feature>
<gene>
    <name evidence="3" type="ORF">PsYK624_129240</name>
</gene>
<comment type="caution">
    <text evidence="3">The sequence shown here is derived from an EMBL/GenBank/DDBJ whole genome shotgun (WGS) entry which is preliminary data.</text>
</comment>
<dbReference type="Pfam" id="PF23305">
    <property type="entry name" value="DUF7082"/>
    <property type="match status" value="1"/>
</dbReference>
<dbReference type="OrthoDB" id="1751210at2759"/>
<keyword evidence="4" id="KW-1185">Reference proteome</keyword>
<feature type="compositionally biased region" description="Low complexity" evidence="1">
    <location>
        <begin position="448"/>
        <end position="462"/>
    </location>
</feature>
<evidence type="ECO:0000256" key="1">
    <source>
        <dbReference type="SAM" id="MobiDB-lite"/>
    </source>
</evidence>
<feature type="compositionally biased region" description="Polar residues" evidence="1">
    <location>
        <begin position="1"/>
        <end position="12"/>
    </location>
</feature>
<dbReference type="GO" id="GO:0005634">
    <property type="term" value="C:nucleus"/>
    <property type="evidence" value="ECO:0007669"/>
    <property type="project" value="TreeGrafter"/>
</dbReference>
<feature type="region of interest" description="Disordered" evidence="1">
    <location>
        <begin position="212"/>
        <end position="231"/>
    </location>
</feature>
<dbReference type="PANTHER" id="PTHR39463">
    <property type="entry name" value="MEDUSA"/>
    <property type="match status" value="1"/>
</dbReference>
<protein>
    <recommendedName>
        <fullName evidence="2">DUF7082 domain-containing protein</fullName>
    </recommendedName>
</protein>
<feature type="region of interest" description="Disordered" evidence="1">
    <location>
        <begin position="182"/>
        <end position="206"/>
    </location>
</feature>
<name>A0A9P3LJ01_9APHY</name>
<feature type="compositionally biased region" description="Low complexity" evidence="1">
    <location>
        <begin position="424"/>
        <end position="434"/>
    </location>
</feature>
<feature type="region of interest" description="Disordered" evidence="1">
    <location>
        <begin position="424"/>
        <end position="465"/>
    </location>
</feature>